<organism evidence="3 4">
    <name type="scientific">Streptantibioticus parmotrematis</name>
    <dbReference type="NCBI Taxonomy" id="2873249"/>
    <lineage>
        <taxon>Bacteria</taxon>
        <taxon>Bacillati</taxon>
        <taxon>Actinomycetota</taxon>
        <taxon>Actinomycetes</taxon>
        <taxon>Kitasatosporales</taxon>
        <taxon>Streptomycetaceae</taxon>
        <taxon>Streptantibioticus</taxon>
    </lineage>
</organism>
<feature type="compositionally biased region" description="Polar residues" evidence="1">
    <location>
        <begin position="15"/>
        <end position="26"/>
    </location>
</feature>
<evidence type="ECO:0000256" key="2">
    <source>
        <dbReference type="SAM" id="Phobius"/>
    </source>
</evidence>
<keyword evidence="2" id="KW-0812">Transmembrane</keyword>
<proteinExistence type="predicted"/>
<dbReference type="RefSeq" id="WP_222981320.1">
    <property type="nucleotide sequence ID" value="NZ_JAINVZ010000026.1"/>
</dbReference>
<feature type="transmembrane region" description="Helical" evidence="2">
    <location>
        <begin position="67"/>
        <end position="87"/>
    </location>
</feature>
<sequence>MTDQLRPQVPDGHRTTNVNHGNSGITFNGGRDVRVGDHSNIVNGDQNDNSTHHDNSTHLTFKQRHPAAFALLVLAGLGLVGGGVAAVSTGGGGGGSGVDTSVVNEPGARGASDTVGQIRVAEKDADAAAWCAMVAPTDGGCAKEMSGQFQRTSSTFRGQTDKVGVGTPQLGKNSAQVPLSWNGKEQGTVPLVWSGGRWQMSGGDASMVQLAGGVFLSLVEEENGQLSLGGIPLP</sequence>
<evidence type="ECO:0000313" key="3">
    <source>
        <dbReference type="EMBL" id="MBY8888610.1"/>
    </source>
</evidence>
<keyword evidence="2" id="KW-1133">Transmembrane helix</keyword>
<feature type="region of interest" description="Disordered" evidence="1">
    <location>
        <begin position="1"/>
        <end position="57"/>
    </location>
</feature>
<keyword evidence="4" id="KW-1185">Reference proteome</keyword>
<protein>
    <submittedName>
        <fullName evidence="3">Uncharacterized protein</fullName>
    </submittedName>
</protein>
<dbReference type="Proteomes" id="UP001198565">
    <property type="component" value="Unassembled WGS sequence"/>
</dbReference>
<evidence type="ECO:0000313" key="4">
    <source>
        <dbReference type="Proteomes" id="UP001198565"/>
    </source>
</evidence>
<accession>A0ABS7QZH5</accession>
<dbReference type="EMBL" id="JAINVZ010000026">
    <property type="protein sequence ID" value="MBY8888610.1"/>
    <property type="molecule type" value="Genomic_DNA"/>
</dbReference>
<keyword evidence="2" id="KW-0472">Membrane</keyword>
<comment type="caution">
    <text evidence="3">The sequence shown here is derived from an EMBL/GenBank/DDBJ whole genome shotgun (WGS) entry which is preliminary data.</text>
</comment>
<name>A0ABS7QZH5_9ACTN</name>
<evidence type="ECO:0000256" key="1">
    <source>
        <dbReference type="SAM" id="MobiDB-lite"/>
    </source>
</evidence>
<feature type="compositionally biased region" description="Polar residues" evidence="1">
    <location>
        <begin position="40"/>
        <end position="49"/>
    </location>
</feature>
<gene>
    <name evidence="3" type="ORF">K7472_27760</name>
</gene>
<feature type="region of interest" description="Disordered" evidence="1">
    <location>
        <begin position="152"/>
        <end position="175"/>
    </location>
</feature>
<reference evidence="3 4" key="1">
    <citation type="submission" date="2021-08" db="EMBL/GenBank/DDBJ databases">
        <title>Streptomyces sp. PTM05 isolated from lichen.</title>
        <authorList>
            <person name="Somphong A."/>
            <person name="Phongsopitanun W."/>
            <person name="Tanasupawat S."/>
        </authorList>
    </citation>
    <scope>NUCLEOTIDE SEQUENCE [LARGE SCALE GENOMIC DNA]</scope>
    <source>
        <strain evidence="3 4">Ptm05</strain>
    </source>
</reference>